<evidence type="ECO:0000256" key="3">
    <source>
        <dbReference type="ARBA" id="ARBA00022723"/>
    </source>
</evidence>
<dbReference type="KEGG" id="shd:SUTH_01680"/>
<evidence type="ECO:0000313" key="9">
    <source>
        <dbReference type="Proteomes" id="UP000031637"/>
    </source>
</evidence>
<dbReference type="GO" id="GO:0051537">
    <property type="term" value="F:2 iron, 2 sulfur cluster binding"/>
    <property type="evidence" value="ECO:0007669"/>
    <property type="project" value="UniProtKB-KW"/>
</dbReference>
<gene>
    <name evidence="8" type="ORF">SUTH_01680</name>
</gene>
<keyword evidence="4" id="KW-0408">Iron</keyword>
<reference evidence="8 9" key="1">
    <citation type="journal article" date="2014" name="Syst. Appl. Microbiol.">
        <title>Complete genomes of freshwater sulfur oxidizers Sulfuricella denitrificans skB26 and Sulfuritalea hydrogenivorans sk43H: genetic insights into the sulfur oxidation pathway of betaproteobacteria.</title>
        <authorList>
            <person name="Watanabe T."/>
            <person name="Kojima H."/>
            <person name="Fukui M."/>
        </authorList>
    </citation>
    <scope>NUCLEOTIDE SEQUENCE [LARGE SCALE GENOMIC DNA]</scope>
    <source>
        <strain evidence="8">DSM22779</strain>
    </source>
</reference>
<keyword evidence="9" id="KW-1185">Reference proteome</keyword>
<keyword evidence="2" id="KW-0001">2Fe-2S</keyword>
<dbReference type="PANTHER" id="PTHR23426">
    <property type="entry name" value="FERREDOXIN/ADRENODOXIN"/>
    <property type="match status" value="1"/>
</dbReference>
<dbReference type="InterPro" id="IPR036010">
    <property type="entry name" value="2Fe-2S_ferredoxin-like_sf"/>
</dbReference>
<evidence type="ECO:0000256" key="6">
    <source>
        <dbReference type="ARBA" id="ARBA00034078"/>
    </source>
</evidence>
<evidence type="ECO:0000256" key="5">
    <source>
        <dbReference type="ARBA" id="ARBA00023014"/>
    </source>
</evidence>
<evidence type="ECO:0000259" key="7">
    <source>
        <dbReference type="PROSITE" id="PS51085"/>
    </source>
</evidence>
<dbReference type="EMBL" id="AP012547">
    <property type="protein sequence ID" value="BAO29473.1"/>
    <property type="molecule type" value="Genomic_DNA"/>
</dbReference>
<comment type="similarity">
    <text evidence="1">Belongs to the adrenodoxin/putidaredoxin family.</text>
</comment>
<dbReference type="Gene3D" id="3.10.20.30">
    <property type="match status" value="1"/>
</dbReference>
<dbReference type="InterPro" id="IPR001041">
    <property type="entry name" value="2Fe-2S_ferredoxin-type"/>
</dbReference>
<dbReference type="GO" id="GO:0009055">
    <property type="term" value="F:electron transfer activity"/>
    <property type="evidence" value="ECO:0007669"/>
    <property type="project" value="TreeGrafter"/>
</dbReference>
<keyword evidence="5" id="KW-0411">Iron-sulfur</keyword>
<sequence length="104" mass="11086">MTTLTFILKDGSRHAVDADGEENLMQVAIFNGVPGIEGACGGFCSCATCHVHVESSHALPPPAADEESMLAGTAARRKKNSRLACQIRITPQLDGLVVRIPERQ</sequence>
<evidence type="ECO:0000256" key="2">
    <source>
        <dbReference type="ARBA" id="ARBA00022714"/>
    </source>
</evidence>
<dbReference type="InterPro" id="IPR012675">
    <property type="entry name" value="Beta-grasp_dom_sf"/>
</dbReference>
<accession>W0SHS2</accession>
<evidence type="ECO:0000256" key="1">
    <source>
        <dbReference type="ARBA" id="ARBA00010914"/>
    </source>
</evidence>
<dbReference type="GO" id="GO:0005829">
    <property type="term" value="C:cytosol"/>
    <property type="evidence" value="ECO:0007669"/>
    <property type="project" value="TreeGrafter"/>
</dbReference>
<feature type="domain" description="2Fe-2S ferredoxin-type" evidence="7">
    <location>
        <begin position="2"/>
        <end position="104"/>
    </location>
</feature>
<organism evidence="8 9">
    <name type="scientific">Sulfuritalea hydrogenivorans sk43H</name>
    <dbReference type="NCBI Taxonomy" id="1223802"/>
    <lineage>
        <taxon>Bacteria</taxon>
        <taxon>Pseudomonadati</taxon>
        <taxon>Pseudomonadota</taxon>
        <taxon>Betaproteobacteria</taxon>
        <taxon>Nitrosomonadales</taxon>
        <taxon>Sterolibacteriaceae</taxon>
        <taxon>Sulfuritalea</taxon>
    </lineage>
</organism>
<dbReference type="OrthoDB" id="9799640at2"/>
<dbReference type="Pfam" id="PF00111">
    <property type="entry name" value="Fer2"/>
    <property type="match status" value="1"/>
</dbReference>
<keyword evidence="3" id="KW-0479">Metal-binding</keyword>
<dbReference type="SUPFAM" id="SSF54292">
    <property type="entry name" value="2Fe-2S ferredoxin-like"/>
    <property type="match status" value="1"/>
</dbReference>
<proteinExistence type="inferred from homology"/>
<dbReference type="Proteomes" id="UP000031637">
    <property type="component" value="Chromosome"/>
</dbReference>
<dbReference type="GO" id="GO:0140647">
    <property type="term" value="P:P450-containing electron transport chain"/>
    <property type="evidence" value="ECO:0007669"/>
    <property type="project" value="InterPro"/>
</dbReference>
<dbReference type="InterPro" id="IPR001055">
    <property type="entry name" value="Adrenodoxin-like"/>
</dbReference>
<dbReference type="RefSeq" id="WP_041098498.1">
    <property type="nucleotide sequence ID" value="NZ_AP012547.1"/>
</dbReference>
<comment type="cofactor">
    <cofactor evidence="6">
        <name>[2Fe-2S] cluster</name>
        <dbReference type="ChEBI" id="CHEBI:190135"/>
    </cofactor>
</comment>
<name>W0SHS2_9PROT</name>
<dbReference type="AlphaFoldDB" id="W0SHS2"/>
<evidence type="ECO:0000256" key="4">
    <source>
        <dbReference type="ARBA" id="ARBA00023004"/>
    </source>
</evidence>
<dbReference type="PROSITE" id="PS51085">
    <property type="entry name" value="2FE2S_FER_2"/>
    <property type="match status" value="1"/>
</dbReference>
<dbReference type="HOGENOM" id="CLU_082632_5_1_4"/>
<dbReference type="STRING" id="1223802.SUTH_01680"/>
<evidence type="ECO:0000313" key="8">
    <source>
        <dbReference type="EMBL" id="BAO29473.1"/>
    </source>
</evidence>
<protein>
    <submittedName>
        <fullName evidence="8">2Fe-2S ferredoxin (FdII)</fullName>
    </submittedName>
</protein>
<dbReference type="CDD" id="cd00207">
    <property type="entry name" value="fer2"/>
    <property type="match status" value="1"/>
</dbReference>
<dbReference type="PANTHER" id="PTHR23426:SF65">
    <property type="entry name" value="FERREDOXIN-2, MITOCHONDRIAL"/>
    <property type="match status" value="1"/>
</dbReference>
<dbReference type="GO" id="GO:0046872">
    <property type="term" value="F:metal ion binding"/>
    <property type="evidence" value="ECO:0007669"/>
    <property type="project" value="UniProtKB-KW"/>
</dbReference>